<keyword evidence="6 8" id="KW-1133">Transmembrane helix</keyword>
<dbReference type="eggNOG" id="COG1807">
    <property type="taxonomic scope" value="Bacteria"/>
</dbReference>
<organism evidence="10 11">
    <name type="scientific">Marinobacterium lacunae</name>
    <dbReference type="NCBI Taxonomy" id="1232683"/>
    <lineage>
        <taxon>Bacteria</taxon>
        <taxon>Pseudomonadati</taxon>
        <taxon>Pseudomonadota</taxon>
        <taxon>Gammaproteobacteria</taxon>
        <taxon>Oceanospirillales</taxon>
        <taxon>Oceanospirillaceae</taxon>
        <taxon>Marinobacterium</taxon>
    </lineage>
</organism>
<dbReference type="InterPro" id="IPR038731">
    <property type="entry name" value="RgtA/B/C-like"/>
</dbReference>
<sequence length="521" mass="59475">MNRIRLDHPLWLLLFLSVGFVFNLWSVPLFDVDEGAFSEASRELLNSGIWSATYLDGEPRYDKPILTYWFQATSMALFGINELSLRLHSVICALLWAGAIYAFCREFIDRRSARAAVLIFSTTLLITLIGRAATADSLLNLLIALTFFDIYRYSCYRKPTHLLRVWLWLSLGMLTKGPVAAGIPLLVSMIWMFSLGQQKLWTRSIFSPWGWLILLSILAPWLVFVWREQGSGFFTGFLIEHNLNRFSATKEGHGGYWYYYLVLLPIVMLPWSGLMLGLFRRAKALWLRPFERLLIIWFAVVFVLVSLSQTQLPHYVLYGITPLVILFAKYRRVLARGRWQWLLPALPLALQIALVLYAAPLAESQNNLYQREMLAQAPEVFDLHYALLLAVAAGLTLMIGMLGLSQWKRLALAGLVQSATLFLLLLPALAELQQAPVKRAADVAQRMGVPFVAYRIHMPSFSLYRDAITERRAPQAGDYLFTRADRLDDLQHRFGPDAIDVFYREGGIVLAQVLPEDARHE</sequence>
<dbReference type="EMBL" id="JMQN01000053">
    <property type="protein sequence ID" value="KEA62306.1"/>
    <property type="molecule type" value="Genomic_DNA"/>
</dbReference>
<dbReference type="GO" id="GO:0016763">
    <property type="term" value="F:pentosyltransferase activity"/>
    <property type="evidence" value="ECO:0007669"/>
    <property type="project" value="TreeGrafter"/>
</dbReference>
<dbReference type="GO" id="GO:0010041">
    <property type="term" value="P:response to iron(III) ion"/>
    <property type="evidence" value="ECO:0007669"/>
    <property type="project" value="TreeGrafter"/>
</dbReference>
<dbReference type="GO" id="GO:0005886">
    <property type="term" value="C:plasma membrane"/>
    <property type="evidence" value="ECO:0007669"/>
    <property type="project" value="UniProtKB-SubCell"/>
</dbReference>
<name>A0A081FUV1_9GAMM</name>
<keyword evidence="2" id="KW-1003">Cell membrane</keyword>
<feature type="domain" description="Glycosyltransferase RgtA/B/C/D-like" evidence="9">
    <location>
        <begin position="62"/>
        <end position="223"/>
    </location>
</feature>
<evidence type="ECO:0000256" key="3">
    <source>
        <dbReference type="ARBA" id="ARBA00022676"/>
    </source>
</evidence>
<dbReference type="OrthoDB" id="9775035at2"/>
<feature type="transmembrane region" description="Helical" evidence="8">
    <location>
        <begin position="290"/>
        <end position="307"/>
    </location>
</feature>
<dbReference type="PATRIC" id="fig|1232683.4.peg.3537"/>
<feature type="transmembrane region" description="Helical" evidence="8">
    <location>
        <begin position="383"/>
        <end position="403"/>
    </location>
</feature>
<keyword evidence="7 8" id="KW-0472">Membrane</keyword>
<dbReference type="AlphaFoldDB" id="A0A081FUV1"/>
<evidence type="ECO:0000256" key="6">
    <source>
        <dbReference type="ARBA" id="ARBA00022989"/>
    </source>
</evidence>
<comment type="caution">
    <text evidence="10">The sequence shown here is derived from an EMBL/GenBank/DDBJ whole genome shotgun (WGS) entry which is preliminary data.</text>
</comment>
<feature type="transmembrane region" description="Helical" evidence="8">
    <location>
        <begin position="116"/>
        <end position="145"/>
    </location>
</feature>
<feature type="transmembrane region" description="Helical" evidence="8">
    <location>
        <begin position="205"/>
        <end position="226"/>
    </location>
</feature>
<dbReference type="RefSeq" id="WP_051693095.1">
    <property type="nucleotide sequence ID" value="NZ_JMQN01000053.1"/>
</dbReference>
<evidence type="ECO:0000256" key="4">
    <source>
        <dbReference type="ARBA" id="ARBA00022679"/>
    </source>
</evidence>
<dbReference type="Proteomes" id="UP000028252">
    <property type="component" value="Unassembled WGS sequence"/>
</dbReference>
<accession>A0A081FUV1</accession>
<dbReference type="InterPro" id="IPR050297">
    <property type="entry name" value="LipidA_mod_glycosyltrf_83"/>
</dbReference>
<proteinExistence type="predicted"/>
<feature type="transmembrane region" description="Helical" evidence="8">
    <location>
        <begin position="313"/>
        <end position="330"/>
    </location>
</feature>
<evidence type="ECO:0000256" key="1">
    <source>
        <dbReference type="ARBA" id="ARBA00004651"/>
    </source>
</evidence>
<reference evidence="10 11" key="1">
    <citation type="submission" date="2014-04" db="EMBL/GenBank/DDBJ databases">
        <title>Marinobacterium kochiensis sp. nov., isolated from sediment sample collected from Kochi backwaters in Kerala, India.</title>
        <authorList>
            <person name="Singh A."/>
            <person name="Pinnaka A.K."/>
        </authorList>
    </citation>
    <scope>NUCLEOTIDE SEQUENCE [LARGE SCALE GENOMIC DNA]</scope>
    <source>
        <strain evidence="10 11">AK27</strain>
    </source>
</reference>
<evidence type="ECO:0000256" key="2">
    <source>
        <dbReference type="ARBA" id="ARBA00022475"/>
    </source>
</evidence>
<keyword evidence="11" id="KW-1185">Reference proteome</keyword>
<dbReference type="PANTHER" id="PTHR33908">
    <property type="entry name" value="MANNOSYLTRANSFERASE YKCB-RELATED"/>
    <property type="match status" value="1"/>
</dbReference>
<gene>
    <name evidence="10" type="ORF">ADIMK_3596</name>
</gene>
<evidence type="ECO:0000259" key="9">
    <source>
        <dbReference type="Pfam" id="PF13231"/>
    </source>
</evidence>
<evidence type="ECO:0000256" key="8">
    <source>
        <dbReference type="SAM" id="Phobius"/>
    </source>
</evidence>
<feature type="transmembrane region" description="Helical" evidence="8">
    <location>
        <begin position="257"/>
        <end position="278"/>
    </location>
</feature>
<dbReference type="Pfam" id="PF13231">
    <property type="entry name" value="PMT_2"/>
    <property type="match status" value="1"/>
</dbReference>
<dbReference type="PANTHER" id="PTHR33908:SF3">
    <property type="entry name" value="UNDECAPRENYL PHOSPHATE-ALPHA-4-AMINO-4-DEOXY-L-ARABINOSE ARABINOSYL TRANSFERASE"/>
    <property type="match status" value="1"/>
</dbReference>
<comment type="subcellular location">
    <subcellularLocation>
        <location evidence="1">Cell membrane</location>
        <topology evidence="1">Multi-pass membrane protein</topology>
    </subcellularLocation>
</comment>
<keyword evidence="4 10" id="KW-0808">Transferase</keyword>
<keyword evidence="5 8" id="KW-0812">Transmembrane</keyword>
<dbReference type="GO" id="GO:0009103">
    <property type="term" value="P:lipopolysaccharide biosynthetic process"/>
    <property type="evidence" value="ECO:0007669"/>
    <property type="project" value="UniProtKB-ARBA"/>
</dbReference>
<evidence type="ECO:0000256" key="5">
    <source>
        <dbReference type="ARBA" id="ARBA00022692"/>
    </source>
</evidence>
<feature type="transmembrane region" description="Helical" evidence="8">
    <location>
        <begin position="12"/>
        <end position="30"/>
    </location>
</feature>
<evidence type="ECO:0000256" key="7">
    <source>
        <dbReference type="ARBA" id="ARBA00023136"/>
    </source>
</evidence>
<feature type="transmembrane region" description="Helical" evidence="8">
    <location>
        <begin position="85"/>
        <end position="104"/>
    </location>
</feature>
<feature type="transmembrane region" description="Helical" evidence="8">
    <location>
        <begin position="342"/>
        <end position="363"/>
    </location>
</feature>
<feature type="transmembrane region" description="Helical" evidence="8">
    <location>
        <begin position="410"/>
        <end position="430"/>
    </location>
</feature>
<evidence type="ECO:0000313" key="11">
    <source>
        <dbReference type="Proteomes" id="UP000028252"/>
    </source>
</evidence>
<feature type="transmembrane region" description="Helical" evidence="8">
    <location>
        <begin position="165"/>
        <end position="193"/>
    </location>
</feature>
<dbReference type="STRING" id="1232683.ADIMK_3596"/>
<keyword evidence="3" id="KW-0328">Glycosyltransferase</keyword>
<evidence type="ECO:0000313" key="10">
    <source>
        <dbReference type="EMBL" id="KEA62306.1"/>
    </source>
</evidence>
<protein>
    <submittedName>
        <fullName evidence="10">Glycosyl transferase family 39</fullName>
    </submittedName>
</protein>